<dbReference type="RefSeq" id="XP_022290710.1">
    <property type="nucleotide sequence ID" value="XM_022435002.1"/>
</dbReference>
<feature type="transmembrane region" description="Helical" evidence="2">
    <location>
        <begin position="826"/>
        <end position="843"/>
    </location>
</feature>
<feature type="transmembrane region" description="Helical" evidence="2">
    <location>
        <begin position="729"/>
        <end position="751"/>
    </location>
</feature>
<feature type="transmembrane region" description="Helical" evidence="2">
    <location>
        <begin position="763"/>
        <end position="782"/>
    </location>
</feature>
<dbReference type="GeneID" id="111102336"/>
<name>A0A8B8AHQ6_CRAVI</name>
<feature type="transmembrane region" description="Helical" evidence="2">
    <location>
        <begin position="182"/>
        <end position="207"/>
    </location>
</feature>
<proteinExistence type="predicted"/>
<organism evidence="3 4">
    <name type="scientific">Crassostrea virginica</name>
    <name type="common">Eastern oyster</name>
    <dbReference type="NCBI Taxonomy" id="6565"/>
    <lineage>
        <taxon>Eukaryota</taxon>
        <taxon>Metazoa</taxon>
        <taxon>Spiralia</taxon>
        <taxon>Lophotrochozoa</taxon>
        <taxon>Mollusca</taxon>
        <taxon>Bivalvia</taxon>
        <taxon>Autobranchia</taxon>
        <taxon>Pteriomorphia</taxon>
        <taxon>Ostreida</taxon>
        <taxon>Ostreoidea</taxon>
        <taxon>Ostreidae</taxon>
        <taxon>Crassostrea</taxon>
    </lineage>
</organism>
<evidence type="ECO:0000256" key="1">
    <source>
        <dbReference type="SAM" id="MobiDB-lite"/>
    </source>
</evidence>
<feature type="transmembrane region" description="Helical" evidence="2">
    <location>
        <begin position="401"/>
        <end position="426"/>
    </location>
</feature>
<dbReference type="OrthoDB" id="10046650at2759"/>
<feature type="transmembrane region" description="Helical" evidence="2">
    <location>
        <begin position="585"/>
        <end position="605"/>
    </location>
</feature>
<dbReference type="AlphaFoldDB" id="A0A8B8AHQ6"/>
<feature type="transmembrane region" description="Helical" evidence="2">
    <location>
        <begin position="147"/>
        <end position="170"/>
    </location>
</feature>
<feature type="compositionally biased region" description="Acidic residues" evidence="1">
    <location>
        <begin position="24"/>
        <end position="51"/>
    </location>
</feature>
<feature type="transmembrane region" description="Helical" evidence="2">
    <location>
        <begin position="438"/>
        <end position="458"/>
    </location>
</feature>
<keyword evidence="3" id="KW-1185">Reference proteome</keyword>
<keyword evidence="2" id="KW-1133">Transmembrane helix</keyword>
<evidence type="ECO:0000256" key="2">
    <source>
        <dbReference type="SAM" id="Phobius"/>
    </source>
</evidence>
<feature type="transmembrane region" description="Helical" evidence="2">
    <location>
        <begin position="556"/>
        <end position="579"/>
    </location>
</feature>
<feature type="transmembrane region" description="Helical" evidence="2">
    <location>
        <begin position="464"/>
        <end position="481"/>
    </location>
</feature>
<feature type="transmembrane region" description="Helical" evidence="2">
    <location>
        <begin position="641"/>
        <end position="659"/>
    </location>
</feature>
<feature type="transmembrane region" description="Helical" evidence="2">
    <location>
        <begin position="696"/>
        <end position="717"/>
    </location>
</feature>
<keyword evidence="2" id="KW-0812">Transmembrane</keyword>
<feature type="transmembrane region" description="Helical" evidence="2">
    <location>
        <begin position="122"/>
        <end position="141"/>
    </location>
</feature>
<feature type="transmembrane region" description="Helical" evidence="2">
    <location>
        <begin position="493"/>
        <end position="513"/>
    </location>
</feature>
<reference evidence="4" key="1">
    <citation type="submission" date="2025-08" db="UniProtKB">
        <authorList>
            <consortium name="RefSeq"/>
        </authorList>
    </citation>
    <scope>IDENTIFICATION</scope>
    <source>
        <tissue evidence="4">Whole sample</tissue>
    </source>
</reference>
<feature type="transmembrane region" description="Helical" evidence="2">
    <location>
        <begin position="617"/>
        <end position="635"/>
    </location>
</feature>
<feature type="transmembrane region" description="Helical" evidence="2">
    <location>
        <begin position="79"/>
        <end position="110"/>
    </location>
</feature>
<sequence>MDGEVYHRTPYQATADTLSPVDLAEPEDTEEEEEDDEEEEEMEEEMEEDHIEEPLSSTELARRMRRLVDPGPFKHNRKVVLAALPCFLIILAICGEPLLLLVSFGMILILVVDSGSKHQRTVMVFTFVFIPCHMTILYYTFPLVWVSVVNLLLMVMMNSFILLTGGWALLQMIIFRKQEPEVCVFLEVLLFSCYPALSASLTTWALATFTPLKYVPFILLSVGFVLFQVFITPASSSFKHNMKDHKDDFNILNNSITTAMTTGFCLLPVFLQFLIGLHERGLHGVFHFGFLCEAVFLFSLAVFMTTLMNIRHIVEVLGFSYSVVVQIRGVCGGLAAFLSYPMFLELGVTSHFLAWLPIAIAVYAVYGTLLSFKKLKFASTVFFVVAVILSLVWAIKLPWKLSYTFMFGISLRVIFCLMIINSVLCLTVAHVSSHGSQAAFSCLVLTQTIVFIKCEVILFDSGLYSWPLFMVTGIAASYTLQRLQIGRRLPVNLSCACMAAHVTKSLLVAMVIFTKEARELPYTSILSMFFFIFMMIKMFLLEVLINLSRKQLATNVSLMCVSVLLNANPGLFILGSYVFKVEASAADAMGICFIICGMLIIASVILHLPNEVQVRQLGILGVVTGVIVILLQPDVSFTANGLFQCSEVVSILCMIVIMYTDSLQTFPHIMVASVCVGVTPGIRAALFLYPEDNVPVLNLCLFGIVSMCLVCALFSFSKSKFLGHRFEKNILTVCMLVVILSVLSLTVDLVTKEPKQAILTLPSWKLFLAANLIICTCTKVVVSRTAEYIPLHEKEDKEVPYLPLVGNITTVTSFLFLCLLGPAKGLLYDIWCCGSSVILMCLQKDMKTIHNMRTPT</sequence>
<feature type="transmembrane region" description="Helical" evidence="2">
    <location>
        <begin position="802"/>
        <end position="820"/>
    </location>
</feature>
<protein>
    <submittedName>
        <fullName evidence="4">Uncharacterized protein LOC111102336</fullName>
    </submittedName>
</protein>
<feature type="transmembrane region" description="Helical" evidence="2">
    <location>
        <begin position="525"/>
        <end position="544"/>
    </location>
</feature>
<accession>A0A8B8AHQ6</accession>
<feature type="transmembrane region" description="Helical" evidence="2">
    <location>
        <begin position="352"/>
        <end position="370"/>
    </location>
</feature>
<feature type="region of interest" description="Disordered" evidence="1">
    <location>
        <begin position="1"/>
        <end position="56"/>
    </location>
</feature>
<feature type="transmembrane region" description="Helical" evidence="2">
    <location>
        <begin position="316"/>
        <end position="340"/>
    </location>
</feature>
<gene>
    <name evidence="4" type="primary">LOC111102336</name>
</gene>
<dbReference type="PANTHER" id="PTHR35313">
    <property type="entry name" value="NO EXINE FORMATION 1"/>
    <property type="match status" value="1"/>
</dbReference>
<dbReference type="Proteomes" id="UP000694844">
    <property type="component" value="Chromosome 7"/>
</dbReference>
<keyword evidence="2" id="KW-0472">Membrane</keyword>
<feature type="transmembrane region" description="Helical" evidence="2">
    <location>
        <begin position="213"/>
        <end position="231"/>
    </location>
</feature>
<evidence type="ECO:0000313" key="4">
    <source>
        <dbReference type="RefSeq" id="XP_022290710.1"/>
    </source>
</evidence>
<feature type="transmembrane region" description="Helical" evidence="2">
    <location>
        <begin position="671"/>
        <end position="690"/>
    </location>
</feature>
<feature type="transmembrane region" description="Helical" evidence="2">
    <location>
        <begin position="251"/>
        <end position="275"/>
    </location>
</feature>
<dbReference type="PANTHER" id="PTHR35313:SF1">
    <property type="entry name" value="NO EXINE FORMATION 1"/>
    <property type="match status" value="1"/>
</dbReference>
<evidence type="ECO:0000313" key="3">
    <source>
        <dbReference type="Proteomes" id="UP000694844"/>
    </source>
</evidence>
<dbReference type="KEGG" id="cvn:111102336"/>
<feature type="transmembrane region" description="Helical" evidence="2">
    <location>
        <begin position="281"/>
        <end position="304"/>
    </location>
</feature>
<feature type="transmembrane region" description="Helical" evidence="2">
    <location>
        <begin position="377"/>
        <end position="395"/>
    </location>
</feature>